<dbReference type="Gene3D" id="3.40.1280.10">
    <property type="match status" value="1"/>
</dbReference>
<evidence type="ECO:0000256" key="2">
    <source>
        <dbReference type="ARBA" id="ARBA00022679"/>
    </source>
</evidence>
<keyword evidence="1" id="KW-0489">Methyltransferase</keyword>
<reference evidence="5" key="1">
    <citation type="submission" date="2016-03" db="EMBL/GenBank/DDBJ databases">
        <authorList>
            <person name="Devillers H."/>
        </authorList>
    </citation>
    <scope>NUCLEOTIDE SEQUENCE [LARGE SCALE GENOMIC DNA]</scope>
</reference>
<evidence type="ECO:0000256" key="1">
    <source>
        <dbReference type="ARBA" id="ARBA00022603"/>
    </source>
</evidence>
<dbReference type="SUPFAM" id="SSF75217">
    <property type="entry name" value="alpha/beta knot"/>
    <property type="match status" value="1"/>
</dbReference>
<dbReference type="OrthoDB" id="241340at2759"/>
<dbReference type="Proteomes" id="UP000190274">
    <property type="component" value="Chromosome C"/>
</dbReference>
<accession>A0A1G4IXM1</accession>
<proteinExistence type="predicted"/>
<keyword evidence="2" id="KW-0808">Transferase</keyword>
<evidence type="ECO:0000313" key="4">
    <source>
        <dbReference type="EMBL" id="SCU81902.1"/>
    </source>
</evidence>
<dbReference type="STRING" id="1266660.A0A1G4IXM1"/>
<dbReference type="InterPro" id="IPR001537">
    <property type="entry name" value="SpoU_MeTrfase"/>
</dbReference>
<dbReference type="InterPro" id="IPR029028">
    <property type="entry name" value="Alpha/beta_knot_MTases"/>
</dbReference>
<keyword evidence="5" id="KW-1185">Reference proteome</keyword>
<dbReference type="PANTHER" id="PTHR12029:SF11">
    <property type="entry name" value="METHYLTRANSFERASE TARBP1-RELATED"/>
    <property type="match status" value="1"/>
</dbReference>
<dbReference type="CDD" id="cd18091">
    <property type="entry name" value="SpoU-like_TRM3-like"/>
    <property type="match status" value="1"/>
</dbReference>
<dbReference type="PANTHER" id="PTHR12029">
    <property type="entry name" value="RNA METHYLTRANSFERASE"/>
    <property type="match status" value="1"/>
</dbReference>
<dbReference type="GO" id="GO:0016423">
    <property type="term" value="F:tRNA (guanine) methyltransferase activity"/>
    <property type="evidence" value="ECO:0007669"/>
    <property type="project" value="EnsemblFungi"/>
</dbReference>
<dbReference type="GO" id="GO:0034599">
    <property type="term" value="P:cellular response to oxidative stress"/>
    <property type="evidence" value="ECO:0007669"/>
    <property type="project" value="EnsemblFungi"/>
</dbReference>
<dbReference type="GO" id="GO:0003723">
    <property type="term" value="F:RNA binding"/>
    <property type="evidence" value="ECO:0007669"/>
    <property type="project" value="InterPro"/>
</dbReference>
<evidence type="ECO:0000259" key="3">
    <source>
        <dbReference type="Pfam" id="PF00588"/>
    </source>
</evidence>
<protein>
    <submittedName>
        <fullName evidence="4">LADA_0C01750g1_1</fullName>
    </submittedName>
</protein>
<dbReference type="InterPro" id="IPR045330">
    <property type="entry name" value="TRM3/TARBP1"/>
</dbReference>
<dbReference type="InterPro" id="IPR044748">
    <property type="entry name" value="Trm3/TARBP1_C"/>
</dbReference>
<feature type="domain" description="tRNA/rRNA methyltransferase SpoU type" evidence="3">
    <location>
        <begin position="1241"/>
        <end position="1383"/>
    </location>
</feature>
<dbReference type="FunFam" id="3.40.1280.10:FF:000022">
    <property type="entry name" value="Trm3p"/>
    <property type="match status" value="1"/>
</dbReference>
<organism evidence="4 5">
    <name type="scientific">Lachancea dasiensis</name>
    <dbReference type="NCBI Taxonomy" id="1072105"/>
    <lineage>
        <taxon>Eukaryota</taxon>
        <taxon>Fungi</taxon>
        <taxon>Dikarya</taxon>
        <taxon>Ascomycota</taxon>
        <taxon>Saccharomycotina</taxon>
        <taxon>Saccharomycetes</taxon>
        <taxon>Saccharomycetales</taxon>
        <taxon>Saccharomycetaceae</taxon>
        <taxon>Lachancea</taxon>
    </lineage>
</organism>
<sequence length="1391" mass="157096">MAISSLVGSFLPAPKQLELLQNLVDKQQFEELHEVLGQIEFSTSVVSEIEESVSLRVIKSLDASLDSEEAGYAEGIVGLLASLDVTFARVQEWALQNLERGLENASRASLELLDKVYTLRNGQKSPQDPLLDRKLISLLASVDGPIAEQASQVLKWRIDAIKRECLETQDFDRDIWLQISNLLALGADNGKYKMCLLFILRAMLGKDPISPQFMALTKTDVYWSSLKQGLGHDIHEIRKYSLSIIKLTLQAFPEEESFENTLVRWSSKDHTNIMAAWKRFITLYEIVALDTALNQFEAASGEILDLLENDFINGQWGIIIFTTGLKASMESVRRFTVSLMFQIRDKAIFHTCCHELKLQYLPASMYAPYFSVIGNECPFGEALSNFVAELITHTQRSPFSDQVPEMILSILSCLYNQRAAFDPPKIYISVGLYRALKLLKLHSLGEDHINLISQLFEVTSEDEVSECTLQTLYLKMLMHIKVDTSPLAWISAFIKHIRANGGSYKYIAPLFDDYIDVALKCFDKEFARNECSLTEDSDSTFQVLVYAIFGVKPHAPALLFLKELVKSEWKTDEYKEFYIAELTNLISNKADDSDYTDADVLSKLPLFGSSAWNSVKLDNLYLAFQKHFLVDKFRFFVSCYQQTVTYCLNCDLVTFEDLLIIYESLVAYCGTHFIGNFRYRDSIYRDFFELLLSFLKCTTLKSGSNTKESELDIVLGLLNRNVLDDNGNYEANVTIVKVCHFILETYVMSKLQTLEDGIETDVSIVEKIVQILSNIWEFVSRDRLVLNQRDLHLSYIKTLFHPTILFFAVGPSNPQFPLDSTLLKQGLDIAAQSYSRRTFLPVLSRSLNQFMETFGADLKSNQHNYTWLVTLLFKIFVQDQLPVNSFKLKPIIAKLFDEQIDVFGGTLGGLYQKVYHTPEIASRVYIVSALLHASDDFKKDSVVQLFENDSNILKAKKSTDGSEELERLLKWQLLMLAVKSINITDLSSIVQQKILPSIMVEGSPLVRVYSEWITAFVLSQECSAKSASKLEDALFEILEDQSRPLLAVTAARVMFVSLKGVIGTKGCTRFLERFISKQIPNCASNKPLIRHFSNSLMLSLWPSLQEHITEEALKGVLENLFLNAQKLQVHGQFRPGDAIIWNLHTDFNLTGIFGGVLLKITDHDVPYISSYTFQKYLTCVDELPIGTDEKDLWLAKRHQAKKASGTEVQKDSPLQTKSGAWETVMNVEDMKSSEAVKRTPLIVVASLVDKAPNLGGICRLCDVLGVGLLTVHDLRVKNHPQFKSVAVTADRWMPMDAVPVDEITSFMRSKKKEGYTLIGLEQTDKSLQLDNKFPFPAKSLILLGTEAQGIPGHLLGELDLCLEIKQSGVIRSMNIQTATAVIVHSYSAQHT</sequence>
<dbReference type="EMBL" id="LT598459">
    <property type="protein sequence ID" value="SCU81902.1"/>
    <property type="molecule type" value="Genomic_DNA"/>
</dbReference>
<dbReference type="InterPro" id="IPR029026">
    <property type="entry name" value="tRNA_m1G_MTases_N"/>
</dbReference>
<dbReference type="Pfam" id="PF00588">
    <property type="entry name" value="SpoU_methylase"/>
    <property type="match status" value="1"/>
</dbReference>
<evidence type="ECO:0000313" key="5">
    <source>
        <dbReference type="Proteomes" id="UP000190274"/>
    </source>
</evidence>
<name>A0A1G4IXM1_9SACH</name>
<dbReference type="GO" id="GO:0002128">
    <property type="term" value="P:tRNA nucleoside ribose methylation"/>
    <property type="evidence" value="ECO:0007669"/>
    <property type="project" value="EnsemblFungi"/>
</dbReference>
<gene>
    <name evidence="4" type="ORF">LADA_0C01750G</name>
</gene>